<gene>
    <name evidence="4" type="ORF">HannXRQ_Chr05g0144821</name>
    <name evidence="3" type="ORF">HanXRQr2_Chr05g0213341</name>
    <name evidence="2" type="ORF">HanXRQr2_Chr17g0796801</name>
</gene>
<dbReference type="EMBL" id="CM007894">
    <property type="protein sequence ID" value="OTG25176.1"/>
    <property type="molecule type" value="Genomic_DNA"/>
</dbReference>
<keyword evidence="1" id="KW-1133">Transmembrane helix</keyword>
<reference evidence="2 5" key="1">
    <citation type="journal article" date="2017" name="Nature">
        <title>The sunflower genome provides insights into oil metabolism, flowering and Asterid evolution.</title>
        <authorList>
            <person name="Badouin H."/>
            <person name="Gouzy J."/>
            <person name="Grassa C.J."/>
            <person name="Murat F."/>
            <person name="Staton S.E."/>
            <person name="Cottret L."/>
            <person name="Lelandais-Briere C."/>
            <person name="Owens G.L."/>
            <person name="Carrere S."/>
            <person name="Mayjonade B."/>
            <person name="Legrand L."/>
            <person name="Gill N."/>
            <person name="Kane N.C."/>
            <person name="Bowers J.E."/>
            <person name="Hubner S."/>
            <person name="Bellec A."/>
            <person name="Berard A."/>
            <person name="Berges H."/>
            <person name="Blanchet N."/>
            <person name="Boniface M.C."/>
            <person name="Brunel D."/>
            <person name="Catrice O."/>
            <person name="Chaidir N."/>
            <person name="Claudel C."/>
            <person name="Donnadieu C."/>
            <person name="Faraut T."/>
            <person name="Fievet G."/>
            <person name="Helmstetter N."/>
            <person name="King M."/>
            <person name="Knapp S.J."/>
            <person name="Lai Z."/>
            <person name="Le Paslier M.C."/>
            <person name="Lippi Y."/>
            <person name="Lorenzon L."/>
            <person name="Mandel J.R."/>
            <person name="Marage G."/>
            <person name="Marchand G."/>
            <person name="Marquand E."/>
            <person name="Bret-Mestries E."/>
            <person name="Morien E."/>
            <person name="Nambeesan S."/>
            <person name="Nguyen T."/>
            <person name="Pegot-Espagnet P."/>
            <person name="Pouilly N."/>
            <person name="Raftis F."/>
            <person name="Sallet E."/>
            <person name="Schiex T."/>
            <person name="Thomas J."/>
            <person name="Vandecasteele C."/>
            <person name="Vares D."/>
            <person name="Vear F."/>
            <person name="Vautrin S."/>
            <person name="Crespi M."/>
            <person name="Mangin B."/>
            <person name="Burke J.M."/>
            <person name="Salse J."/>
            <person name="Munos S."/>
            <person name="Vincourt P."/>
            <person name="Rieseberg L.H."/>
            <person name="Langlade N.B."/>
        </authorList>
    </citation>
    <scope>NUCLEOTIDE SEQUENCE [LARGE SCALE GENOMIC DNA]</scope>
    <source>
        <strain evidence="5">cv. SF193</strain>
        <tissue evidence="2">Leaves</tissue>
    </source>
</reference>
<feature type="transmembrane region" description="Helical" evidence="1">
    <location>
        <begin position="32"/>
        <end position="55"/>
    </location>
</feature>
<dbReference type="EMBL" id="MNCJ02000320">
    <property type="protein sequence ID" value="KAF5805766.1"/>
    <property type="molecule type" value="Genomic_DNA"/>
</dbReference>
<keyword evidence="5" id="KW-1185">Reference proteome</keyword>
<dbReference type="Proteomes" id="UP000215914">
    <property type="component" value="Chromosome 5"/>
</dbReference>
<reference evidence="4" key="2">
    <citation type="submission" date="2017-02" db="EMBL/GenBank/DDBJ databases">
        <title>Sunflower complete genome.</title>
        <authorList>
            <person name="Langlade N."/>
            <person name="Munos S."/>
        </authorList>
    </citation>
    <scope>NUCLEOTIDE SEQUENCE [LARGE SCALE GENOMIC DNA]</scope>
    <source>
        <tissue evidence="4">Leaves</tissue>
    </source>
</reference>
<dbReference type="AlphaFoldDB" id="A0A251UQQ1"/>
<evidence type="ECO:0000313" key="5">
    <source>
        <dbReference type="Proteomes" id="UP000215914"/>
    </source>
</evidence>
<dbReference type="EMBL" id="MNCJ02000332">
    <property type="protein sequence ID" value="KAF5754924.1"/>
    <property type="molecule type" value="Genomic_DNA"/>
</dbReference>
<keyword evidence="1" id="KW-0812">Transmembrane</keyword>
<sequence length="79" mass="9146">MMMIFSDPSRFVLLISFFFCLLYEIDYTIVFVVLVMLFLAVVSAVIFVVVLLIVIMKRQTFLSSWLKVHTVCLSIDFGI</sequence>
<proteinExistence type="predicted"/>
<evidence type="ECO:0000313" key="2">
    <source>
        <dbReference type="EMBL" id="KAF5754924.1"/>
    </source>
</evidence>
<organism evidence="4 5">
    <name type="scientific">Helianthus annuus</name>
    <name type="common">Common sunflower</name>
    <dbReference type="NCBI Taxonomy" id="4232"/>
    <lineage>
        <taxon>Eukaryota</taxon>
        <taxon>Viridiplantae</taxon>
        <taxon>Streptophyta</taxon>
        <taxon>Embryophyta</taxon>
        <taxon>Tracheophyta</taxon>
        <taxon>Spermatophyta</taxon>
        <taxon>Magnoliopsida</taxon>
        <taxon>eudicotyledons</taxon>
        <taxon>Gunneridae</taxon>
        <taxon>Pentapetalae</taxon>
        <taxon>asterids</taxon>
        <taxon>campanulids</taxon>
        <taxon>Asterales</taxon>
        <taxon>Asteraceae</taxon>
        <taxon>Asteroideae</taxon>
        <taxon>Heliantheae alliance</taxon>
        <taxon>Heliantheae</taxon>
        <taxon>Helianthus</taxon>
    </lineage>
</organism>
<evidence type="ECO:0000313" key="4">
    <source>
        <dbReference type="EMBL" id="OTG25176.1"/>
    </source>
</evidence>
<dbReference type="Gramene" id="mRNA:HanXRQr2_Chr17g0796801">
    <property type="protein sequence ID" value="CDS:HanXRQr2_Chr17g0796801.1"/>
    <property type="gene ID" value="HanXRQr2_Chr17g0796801"/>
</dbReference>
<reference evidence="2" key="3">
    <citation type="submission" date="2020-06" db="EMBL/GenBank/DDBJ databases">
        <title>Helianthus annuus Genome sequencing and assembly Release 2.</title>
        <authorList>
            <person name="Gouzy J."/>
            <person name="Langlade N."/>
            <person name="Munos S."/>
        </authorList>
    </citation>
    <scope>NUCLEOTIDE SEQUENCE</scope>
    <source>
        <tissue evidence="2">Leaves</tissue>
    </source>
</reference>
<evidence type="ECO:0000313" key="3">
    <source>
        <dbReference type="EMBL" id="KAF5805766.1"/>
    </source>
</evidence>
<name>A0A251UQQ1_HELAN</name>
<evidence type="ECO:0000256" key="1">
    <source>
        <dbReference type="SAM" id="Phobius"/>
    </source>
</evidence>
<protein>
    <submittedName>
        <fullName evidence="4">Uncharacterized protein</fullName>
    </submittedName>
</protein>
<dbReference type="Gramene" id="mRNA:HanXRQr2_Chr05g0213341">
    <property type="protein sequence ID" value="CDS:HanXRQr2_Chr05g0213341.1"/>
    <property type="gene ID" value="HanXRQr2_Chr05g0213341"/>
</dbReference>
<accession>A0A251UQQ1</accession>
<keyword evidence="1" id="KW-0472">Membrane</keyword>
<dbReference type="InParanoid" id="A0A251UQQ1"/>